<evidence type="ECO:0000259" key="2">
    <source>
        <dbReference type="Pfam" id="PF11716"/>
    </source>
</evidence>
<dbReference type="GO" id="GO:0046872">
    <property type="term" value="F:metal ion binding"/>
    <property type="evidence" value="ECO:0007669"/>
    <property type="project" value="InterPro"/>
</dbReference>
<proteinExistence type="predicted"/>
<dbReference type="eggNOG" id="COG3550">
    <property type="taxonomic scope" value="Bacteria"/>
</dbReference>
<dbReference type="NCBIfam" id="TIGR03083">
    <property type="entry name" value="maleylpyruvate isomerase family mycothiol-dependent enzyme"/>
    <property type="match status" value="1"/>
</dbReference>
<dbReference type="InterPro" id="IPR010872">
    <property type="entry name" value="MDMPI_C-term_domain"/>
</dbReference>
<protein>
    <recommendedName>
        <fullName evidence="5">Mycothiol-dependent maleylpyruvate isomerase metal-binding domain-containing protein</fullName>
    </recommendedName>
</protein>
<dbReference type="Proteomes" id="UP000000851">
    <property type="component" value="Chromosome"/>
</dbReference>
<dbReference type="OrthoDB" id="3671213at2"/>
<sequence length="272" mass="29780">MEGKPMMSETANPHLVHTDRFTAEAERVATLLDGLGTDDWTRPVPTCPGWTVRKVARHIGTAHRWAAAIVRSPGSEAVNPRSLDLGFPESNAGYSDWIRAGAAELAHAVREAGPDKPVWSWGPDQHARFWARRMLHETTMHGADMIMALGRTPEFDPAVAADGIDEFLTVLPSAAAFSPKIRALTGDGETLHLHATDADPASAAGERAEWLITLEPNGFRWRRAHAKGAAAVRGPVGELYLFLWRRRSPGAQEIEVLGDHVLVDHWVTNATF</sequence>
<gene>
    <name evidence="3" type="ordered locus">Caci_1392</name>
</gene>
<evidence type="ECO:0000259" key="1">
    <source>
        <dbReference type="Pfam" id="PF07398"/>
    </source>
</evidence>
<dbReference type="InterPro" id="IPR017517">
    <property type="entry name" value="Maleyloyr_isom"/>
</dbReference>
<evidence type="ECO:0000313" key="4">
    <source>
        <dbReference type="Proteomes" id="UP000000851"/>
    </source>
</evidence>
<dbReference type="HOGENOM" id="CLU_070584_0_0_11"/>
<dbReference type="InterPro" id="IPR034660">
    <property type="entry name" value="DinB/YfiT-like"/>
</dbReference>
<dbReference type="PANTHER" id="PTHR40758">
    <property type="entry name" value="CONSERVED PROTEIN"/>
    <property type="match status" value="1"/>
</dbReference>
<feature type="domain" description="Mycothiol-dependent maleylpyruvate isomerase metal-binding" evidence="2">
    <location>
        <begin position="22"/>
        <end position="145"/>
    </location>
</feature>
<dbReference type="GO" id="GO:0005886">
    <property type="term" value="C:plasma membrane"/>
    <property type="evidence" value="ECO:0007669"/>
    <property type="project" value="TreeGrafter"/>
</dbReference>
<organism evidence="3 4">
    <name type="scientific">Catenulispora acidiphila (strain DSM 44928 / JCM 14897 / NBRC 102108 / NRRL B-24433 / ID139908)</name>
    <dbReference type="NCBI Taxonomy" id="479433"/>
    <lineage>
        <taxon>Bacteria</taxon>
        <taxon>Bacillati</taxon>
        <taxon>Actinomycetota</taxon>
        <taxon>Actinomycetes</taxon>
        <taxon>Catenulisporales</taxon>
        <taxon>Catenulisporaceae</taxon>
        <taxon>Catenulispora</taxon>
    </lineage>
</organism>
<dbReference type="InterPro" id="IPR024344">
    <property type="entry name" value="MDMPI_metal-binding"/>
</dbReference>
<dbReference type="STRING" id="479433.Caci_1392"/>
<dbReference type="Pfam" id="PF07398">
    <property type="entry name" value="MDMPI_C"/>
    <property type="match status" value="1"/>
</dbReference>
<dbReference type="PANTHER" id="PTHR40758:SF1">
    <property type="entry name" value="CONSERVED PROTEIN"/>
    <property type="match status" value="1"/>
</dbReference>
<feature type="domain" description="MDMPI C-terminal" evidence="1">
    <location>
        <begin position="159"/>
        <end position="262"/>
    </location>
</feature>
<dbReference type="Pfam" id="PF11716">
    <property type="entry name" value="MDMPI_N"/>
    <property type="match status" value="1"/>
</dbReference>
<evidence type="ECO:0008006" key="5">
    <source>
        <dbReference type="Google" id="ProtNLM"/>
    </source>
</evidence>
<evidence type="ECO:0000313" key="3">
    <source>
        <dbReference type="EMBL" id="ACU70315.1"/>
    </source>
</evidence>
<dbReference type="InParanoid" id="C7Q8Q0"/>
<dbReference type="Gene3D" id="1.20.120.450">
    <property type="entry name" value="dinb family like domain"/>
    <property type="match status" value="1"/>
</dbReference>
<name>C7Q8Q0_CATAD</name>
<dbReference type="KEGG" id="cai:Caci_1392"/>
<dbReference type="EMBL" id="CP001700">
    <property type="protein sequence ID" value="ACU70315.1"/>
    <property type="molecule type" value="Genomic_DNA"/>
</dbReference>
<dbReference type="SUPFAM" id="SSF109854">
    <property type="entry name" value="DinB/YfiT-like putative metalloenzymes"/>
    <property type="match status" value="1"/>
</dbReference>
<reference evidence="3 4" key="1">
    <citation type="journal article" date="2009" name="Stand. Genomic Sci.">
        <title>Complete genome sequence of Catenulispora acidiphila type strain (ID 139908).</title>
        <authorList>
            <person name="Copeland A."/>
            <person name="Lapidus A."/>
            <person name="Glavina Del Rio T."/>
            <person name="Nolan M."/>
            <person name="Lucas S."/>
            <person name="Chen F."/>
            <person name="Tice H."/>
            <person name="Cheng J.F."/>
            <person name="Bruce D."/>
            <person name="Goodwin L."/>
            <person name="Pitluck S."/>
            <person name="Mikhailova N."/>
            <person name="Pati A."/>
            <person name="Ivanova N."/>
            <person name="Mavromatis K."/>
            <person name="Chen A."/>
            <person name="Palaniappan K."/>
            <person name="Chain P."/>
            <person name="Land M."/>
            <person name="Hauser L."/>
            <person name="Chang Y.J."/>
            <person name="Jeffries C.D."/>
            <person name="Chertkov O."/>
            <person name="Brettin T."/>
            <person name="Detter J.C."/>
            <person name="Han C."/>
            <person name="Ali Z."/>
            <person name="Tindall B.J."/>
            <person name="Goker M."/>
            <person name="Bristow J."/>
            <person name="Eisen J.A."/>
            <person name="Markowitz V."/>
            <person name="Hugenholtz P."/>
            <person name="Kyrpides N.C."/>
            <person name="Klenk H.P."/>
        </authorList>
    </citation>
    <scope>NUCLEOTIDE SEQUENCE [LARGE SCALE GENOMIC DNA]</scope>
    <source>
        <strain evidence="4">DSM 44928 / JCM 14897 / NBRC 102108 / NRRL B-24433 / ID139908</strain>
    </source>
</reference>
<accession>C7Q8Q0</accession>
<keyword evidence="4" id="KW-1185">Reference proteome</keyword>
<dbReference type="AlphaFoldDB" id="C7Q8Q0"/>